<proteinExistence type="inferred from homology"/>
<dbReference type="STRING" id="1137993.SAMN05660209_03431"/>
<dbReference type="InterPro" id="IPR018170">
    <property type="entry name" value="Aldo/ket_reductase_CS"/>
</dbReference>
<dbReference type="RefSeq" id="WP_091158820.1">
    <property type="nucleotide sequence ID" value="NZ_FNOT01000009.1"/>
</dbReference>
<dbReference type="OrthoDB" id="9804790at2"/>
<evidence type="ECO:0000256" key="6">
    <source>
        <dbReference type="PIRSR" id="PIRSR000097-3"/>
    </source>
</evidence>
<evidence type="ECO:0000256" key="2">
    <source>
        <dbReference type="ARBA" id="ARBA00022857"/>
    </source>
</evidence>
<feature type="active site" description="Proton donor" evidence="4">
    <location>
        <position position="51"/>
    </location>
</feature>
<dbReference type="FunFam" id="3.20.20.100:FF:000015">
    <property type="entry name" value="Oxidoreductase, aldo/keto reductase family"/>
    <property type="match status" value="1"/>
</dbReference>
<reference evidence="9" key="1">
    <citation type="submission" date="2016-10" db="EMBL/GenBank/DDBJ databases">
        <authorList>
            <person name="Varghese N."/>
            <person name="Submissions S."/>
        </authorList>
    </citation>
    <scope>NUCLEOTIDE SEQUENCE [LARGE SCALE GENOMIC DNA]</scope>
    <source>
        <strain evidence="9">DSM 45422</strain>
    </source>
</reference>
<evidence type="ECO:0000259" key="7">
    <source>
        <dbReference type="Pfam" id="PF00248"/>
    </source>
</evidence>
<evidence type="ECO:0000313" key="8">
    <source>
        <dbReference type="EMBL" id="SDY66271.1"/>
    </source>
</evidence>
<keyword evidence="3" id="KW-0560">Oxidoreductase</keyword>
<dbReference type="EMBL" id="FNOT01000009">
    <property type="protein sequence ID" value="SDY66271.1"/>
    <property type="molecule type" value="Genomic_DNA"/>
</dbReference>
<keyword evidence="2" id="KW-0521">NADP</keyword>
<dbReference type="InterPro" id="IPR036812">
    <property type="entry name" value="NAD(P)_OxRdtase_dom_sf"/>
</dbReference>
<evidence type="ECO:0000256" key="1">
    <source>
        <dbReference type="ARBA" id="ARBA00007905"/>
    </source>
</evidence>
<dbReference type="GO" id="GO:0016616">
    <property type="term" value="F:oxidoreductase activity, acting on the CH-OH group of donors, NAD or NADP as acceptor"/>
    <property type="evidence" value="ECO:0007669"/>
    <property type="project" value="UniProtKB-ARBA"/>
</dbReference>
<gene>
    <name evidence="8" type="ORF">SAMN05660209_03431</name>
</gene>
<dbReference type="PIRSF" id="PIRSF000097">
    <property type="entry name" value="AKR"/>
    <property type="match status" value="1"/>
</dbReference>
<organism evidence="8 9">
    <name type="scientific">Geodermatophilus africanus</name>
    <dbReference type="NCBI Taxonomy" id="1137993"/>
    <lineage>
        <taxon>Bacteria</taxon>
        <taxon>Bacillati</taxon>
        <taxon>Actinomycetota</taxon>
        <taxon>Actinomycetes</taxon>
        <taxon>Geodermatophilales</taxon>
        <taxon>Geodermatophilaceae</taxon>
        <taxon>Geodermatophilus</taxon>
    </lineage>
</organism>
<feature type="binding site" evidence="5">
    <location>
        <position position="109"/>
    </location>
    <ligand>
        <name>substrate</name>
    </ligand>
</feature>
<protein>
    <submittedName>
        <fullName evidence="8">Aldo/keto reductase</fullName>
    </submittedName>
</protein>
<dbReference type="PROSITE" id="PS00062">
    <property type="entry name" value="ALDOKETO_REDUCTASE_2"/>
    <property type="match status" value="1"/>
</dbReference>
<dbReference type="Pfam" id="PF00248">
    <property type="entry name" value="Aldo_ket_red"/>
    <property type="match status" value="1"/>
</dbReference>
<dbReference type="AlphaFoldDB" id="A0A1H3LPD8"/>
<evidence type="ECO:0000256" key="5">
    <source>
        <dbReference type="PIRSR" id="PIRSR000097-2"/>
    </source>
</evidence>
<dbReference type="SUPFAM" id="SSF51430">
    <property type="entry name" value="NAD(P)-linked oxidoreductase"/>
    <property type="match status" value="1"/>
</dbReference>
<evidence type="ECO:0000313" key="9">
    <source>
        <dbReference type="Proteomes" id="UP000198921"/>
    </source>
</evidence>
<evidence type="ECO:0000256" key="4">
    <source>
        <dbReference type="PIRSR" id="PIRSR000097-1"/>
    </source>
</evidence>
<feature type="domain" description="NADP-dependent oxidoreductase" evidence="7">
    <location>
        <begin position="18"/>
        <end position="260"/>
    </location>
</feature>
<dbReference type="PRINTS" id="PR00069">
    <property type="entry name" value="ALDKETRDTASE"/>
</dbReference>
<evidence type="ECO:0000256" key="3">
    <source>
        <dbReference type="ARBA" id="ARBA00023002"/>
    </source>
</evidence>
<keyword evidence="9" id="KW-1185">Reference proteome</keyword>
<dbReference type="PANTHER" id="PTHR43827">
    <property type="entry name" value="2,5-DIKETO-D-GLUCONIC ACID REDUCTASE"/>
    <property type="match status" value="1"/>
</dbReference>
<sequence length="278" mass="30640">MTAVPTVPLNNGIAIPQLGLGTARLPDEETRRIVREALEVGYRFIDTAASYDNERGVRQGIADSGLPREEVFVSTKLRGRDQGYGSAKQALRASLDRLGLDFVDLYLIHWPLPRLDRYAGSWRAMEELLAEGLTRAIGVSNFLPEHLDRLAAESSTVPAVNQIECHPRDPQPAQRADDARRGIVTESWSPLANGGELLAQPVLAEIAARHGRTPAQVVLRWHVQQALVTFPKASSRGRLVENLDVFDFALSDEDLAGIATLADGTRVNGQYPDVWEEF</sequence>
<dbReference type="Gene3D" id="3.20.20.100">
    <property type="entry name" value="NADP-dependent oxidoreductase domain"/>
    <property type="match status" value="1"/>
</dbReference>
<dbReference type="PANTHER" id="PTHR43827:SF3">
    <property type="entry name" value="NADP-DEPENDENT OXIDOREDUCTASE DOMAIN-CONTAINING PROTEIN"/>
    <property type="match status" value="1"/>
</dbReference>
<dbReference type="InterPro" id="IPR023210">
    <property type="entry name" value="NADP_OxRdtase_dom"/>
</dbReference>
<dbReference type="Proteomes" id="UP000198921">
    <property type="component" value="Unassembled WGS sequence"/>
</dbReference>
<name>A0A1H3LPD8_9ACTN</name>
<comment type="similarity">
    <text evidence="1">Belongs to the aldo/keto reductase family.</text>
</comment>
<accession>A0A1H3LPD8</accession>
<feature type="site" description="Lowers pKa of active site Tyr" evidence="6">
    <location>
        <position position="76"/>
    </location>
</feature>
<dbReference type="InterPro" id="IPR020471">
    <property type="entry name" value="AKR"/>
</dbReference>